<dbReference type="GO" id="GO:0008233">
    <property type="term" value="F:peptidase activity"/>
    <property type="evidence" value="ECO:0007669"/>
    <property type="project" value="UniProtKB-KW"/>
</dbReference>
<accession>A0ABY5DSY8</accession>
<evidence type="ECO:0000313" key="5">
    <source>
        <dbReference type="EMBL" id="UTI64034.1"/>
    </source>
</evidence>
<keyword evidence="2 5" id="KW-0645">Protease</keyword>
<gene>
    <name evidence="5" type="ORF">NBH00_22195</name>
</gene>
<dbReference type="SUPFAM" id="SSF53163">
    <property type="entry name" value="HybD-like"/>
    <property type="match status" value="1"/>
</dbReference>
<proteinExistence type="inferred from homology"/>
<evidence type="ECO:0000256" key="3">
    <source>
        <dbReference type="ARBA" id="ARBA00022750"/>
    </source>
</evidence>
<dbReference type="PRINTS" id="PR00446">
    <property type="entry name" value="HYDRGNUPTAKE"/>
</dbReference>
<dbReference type="PANTHER" id="PTHR30302">
    <property type="entry name" value="HYDROGENASE 1 MATURATION PROTEASE"/>
    <property type="match status" value="1"/>
</dbReference>
<keyword evidence="6" id="KW-1185">Reference proteome</keyword>
<evidence type="ECO:0000256" key="2">
    <source>
        <dbReference type="ARBA" id="ARBA00022670"/>
    </source>
</evidence>
<organism evidence="5 6">
    <name type="scientific">Paraconexibacter antarcticus</name>
    <dbReference type="NCBI Taxonomy" id="2949664"/>
    <lineage>
        <taxon>Bacteria</taxon>
        <taxon>Bacillati</taxon>
        <taxon>Actinomycetota</taxon>
        <taxon>Thermoleophilia</taxon>
        <taxon>Solirubrobacterales</taxon>
        <taxon>Paraconexibacteraceae</taxon>
        <taxon>Paraconexibacter</taxon>
    </lineage>
</organism>
<reference evidence="5 6" key="1">
    <citation type="submission" date="2022-06" db="EMBL/GenBank/DDBJ databases">
        <title>Paraconexibacter antarcticus.</title>
        <authorList>
            <person name="Kim C.S."/>
        </authorList>
    </citation>
    <scope>NUCLEOTIDE SEQUENCE [LARGE SCALE GENOMIC DNA]</scope>
    <source>
        <strain evidence="5 6">02-257</strain>
    </source>
</reference>
<keyword evidence="4" id="KW-0378">Hydrolase</keyword>
<dbReference type="Proteomes" id="UP001056035">
    <property type="component" value="Chromosome"/>
</dbReference>
<dbReference type="InterPro" id="IPR000671">
    <property type="entry name" value="Peptidase_A31"/>
</dbReference>
<dbReference type="PANTHER" id="PTHR30302:SF1">
    <property type="entry name" value="HYDROGENASE 2 MATURATION PROTEASE"/>
    <property type="match status" value="1"/>
</dbReference>
<comment type="similarity">
    <text evidence="1">Belongs to the peptidase A31 family.</text>
</comment>
<evidence type="ECO:0000256" key="4">
    <source>
        <dbReference type="ARBA" id="ARBA00022801"/>
    </source>
</evidence>
<sequence>MSDDKPVKQILVAGVGNAWLQDDAFGGEVARRLEAEGVPDGVTVMDFGTGGLDLAYELIRGYDALLLLDASRQGGEPGTLYVMEPDRAEFSGELKDGENIDPHDMNPMTVLRFVSAVGGWPGRVMVVACEPGEIAEPGFGLTPPVAAAVDVAASFVRQTIGELQTDAAYTA</sequence>
<name>A0ABY5DSY8_9ACTN</name>
<dbReference type="InterPro" id="IPR023430">
    <property type="entry name" value="Pept_HybD-like_dom_sf"/>
</dbReference>
<dbReference type="Gene3D" id="3.40.50.1450">
    <property type="entry name" value="HybD-like"/>
    <property type="match status" value="1"/>
</dbReference>
<keyword evidence="3" id="KW-0064">Aspartyl protease</keyword>
<evidence type="ECO:0000256" key="1">
    <source>
        <dbReference type="ARBA" id="ARBA00006814"/>
    </source>
</evidence>
<evidence type="ECO:0000313" key="6">
    <source>
        <dbReference type="Proteomes" id="UP001056035"/>
    </source>
</evidence>
<protein>
    <submittedName>
        <fullName evidence="5">Hydrogenase maturation protease</fullName>
    </submittedName>
</protein>
<dbReference type="NCBIfam" id="TIGR00072">
    <property type="entry name" value="hydrog_prot"/>
    <property type="match status" value="1"/>
</dbReference>
<dbReference type="RefSeq" id="WP_254570748.1">
    <property type="nucleotide sequence ID" value="NZ_CP098502.1"/>
</dbReference>
<dbReference type="Pfam" id="PF01750">
    <property type="entry name" value="HycI"/>
    <property type="match status" value="1"/>
</dbReference>
<dbReference type="GO" id="GO:0006508">
    <property type="term" value="P:proteolysis"/>
    <property type="evidence" value="ECO:0007669"/>
    <property type="project" value="UniProtKB-KW"/>
</dbReference>
<dbReference type="EMBL" id="CP098502">
    <property type="protein sequence ID" value="UTI64034.1"/>
    <property type="molecule type" value="Genomic_DNA"/>
</dbReference>